<dbReference type="SMART" id="SM00020">
    <property type="entry name" value="Tryp_SPc"/>
    <property type="match status" value="1"/>
</dbReference>
<evidence type="ECO:0000313" key="7">
    <source>
        <dbReference type="Proteomes" id="UP000573327"/>
    </source>
</evidence>
<dbReference type="InterPro" id="IPR009003">
    <property type="entry name" value="Peptidase_S1_PA"/>
</dbReference>
<evidence type="ECO:0000256" key="2">
    <source>
        <dbReference type="ARBA" id="ARBA00022729"/>
    </source>
</evidence>
<dbReference type="AlphaFoldDB" id="A0A7W7WKS4"/>
<dbReference type="Gene3D" id="2.80.10.50">
    <property type="match status" value="1"/>
</dbReference>
<protein>
    <submittedName>
        <fullName evidence="6">V8-like Glu-specific endopeptidase</fullName>
    </submittedName>
</protein>
<sequence length="763" mass="79848">MEDFAYPGAAQILAENHVTLKSGDGNIRLADCLSTNNLIEVFSRTFDAGSVKVCFRVTGPSGFLALELPKVYSIKGDDHAVKASLKTGSSSSSVDIKKNLYTPVGEGTSADGTTLLELNATDGPAAAADTASPYPAIGAVMVGQPGREGSRACSGTLVAPQWVLTAASCFAANGQPAAAGKPAVKTTVALGRSDLTKSGGSVVEAVELVPHADRDLMMVKLAWPIVGVDPVKVSSAAPVAGEQLTSVGFGRTKTEWLPSKLHSATFTVGSIDATSMGLNGSADAVACQGDAGGPALRMKGFLVELAAVNSRSWRGGCLGTDPAETRTDAVDVRTDGLGPWIGQIRQSSPEVRLQSLVPNVTSVMTTGDFNRDGRTDIASVTTDGNLHTFAGRPDGTFEYGRPLWKTDGSWNTAAKIIGGDFNGDGYTDIATVWNDGKLRLYAGRSDGSLADGKQMWVDDNFDWKGMLQLSRFKGDGSGRDGLLATWSAGNRGDLYAYTTGPDGVLNGSRQMWPDSSWQTMQKVATGDFNNDGRDDVVAIAGNGQLTRFSGSTTGGLEGGVAMWADTGWNGMPIVLAGDFNGDGNSDLGGLWSNQQRFNLYRGDGKGALAKDTNAWPSPVPVPAGGLIHNANSGKCLEIDGSSKANGARAQQWTCAGQAGANWEFRPTATEGVYEIVNANSGMCLEIDNSSKDNGGRAQQWTCGNIPTQKWTVQPAGDTVTLNITNVNSGKTLEIGNSSKDNGAPAQQWAHSTDPSFAPQSWYL</sequence>
<organism evidence="6 7">
    <name type="scientific">Kitasatospora gansuensis</name>
    <dbReference type="NCBI Taxonomy" id="258050"/>
    <lineage>
        <taxon>Bacteria</taxon>
        <taxon>Bacillati</taxon>
        <taxon>Actinomycetota</taxon>
        <taxon>Actinomycetes</taxon>
        <taxon>Kitasatosporales</taxon>
        <taxon>Streptomycetaceae</taxon>
        <taxon>Kitasatospora</taxon>
    </lineage>
</organism>
<comment type="similarity">
    <text evidence="1">Belongs to the peptidase S1 family.</text>
</comment>
<dbReference type="PROSITE" id="PS50231">
    <property type="entry name" value="RICIN_B_LECTIN"/>
    <property type="match status" value="1"/>
</dbReference>
<dbReference type="Pfam" id="PF00089">
    <property type="entry name" value="Trypsin"/>
    <property type="match status" value="1"/>
</dbReference>
<dbReference type="CDD" id="cd00161">
    <property type="entry name" value="beta-trefoil_Ricin-like"/>
    <property type="match status" value="1"/>
</dbReference>
<evidence type="ECO:0000259" key="5">
    <source>
        <dbReference type="PROSITE" id="PS50240"/>
    </source>
</evidence>
<dbReference type="InterPro" id="IPR028994">
    <property type="entry name" value="Integrin_alpha_N"/>
</dbReference>
<dbReference type="SMART" id="SM00458">
    <property type="entry name" value="RICIN"/>
    <property type="match status" value="1"/>
</dbReference>
<dbReference type="SUPFAM" id="SSF69318">
    <property type="entry name" value="Integrin alpha N-terminal domain"/>
    <property type="match status" value="2"/>
</dbReference>
<dbReference type="InterPro" id="IPR000772">
    <property type="entry name" value="Ricin_B_lectin"/>
</dbReference>
<dbReference type="Pfam" id="PF01839">
    <property type="entry name" value="FG-GAP"/>
    <property type="match status" value="1"/>
</dbReference>
<reference evidence="6 7" key="1">
    <citation type="submission" date="2020-08" db="EMBL/GenBank/DDBJ databases">
        <title>Sequencing the genomes of 1000 actinobacteria strains.</title>
        <authorList>
            <person name="Klenk H.-P."/>
        </authorList>
    </citation>
    <scope>NUCLEOTIDE SEQUENCE [LARGE SCALE GENOMIC DNA]</scope>
    <source>
        <strain evidence="6 7">DSM 44786</strain>
    </source>
</reference>
<dbReference type="SUPFAM" id="SSF50370">
    <property type="entry name" value="Ricin B-like lectins"/>
    <property type="match status" value="1"/>
</dbReference>
<dbReference type="Proteomes" id="UP000573327">
    <property type="component" value="Unassembled WGS sequence"/>
</dbReference>
<dbReference type="InterPro" id="IPR035992">
    <property type="entry name" value="Ricin_B-like_lectins"/>
</dbReference>
<dbReference type="GO" id="GO:0004252">
    <property type="term" value="F:serine-type endopeptidase activity"/>
    <property type="evidence" value="ECO:0007669"/>
    <property type="project" value="InterPro"/>
</dbReference>
<dbReference type="InterPro" id="IPR013517">
    <property type="entry name" value="FG-GAP"/>
</dbReference>
<name>A0A7W7WKS4_9ACTN</name>
<dbReference type="GO" id="GO:0006508">
    <property type="term" value="P:proteolysis"/>
    <property type="evidence" value="ECO:0007669"/>
    <property type="project" value="InterPro"/>
</dbReference>
<dbReference type="PANTHER" id="PTHR24276:SF91">
    <property type="entry name" value="AT26814P-RELATED"/>
    <property type="match status" value="1"/>
</dbReference>
<keyword evidence="7" id="KW-1185">Reference proteome</keyword>
<dbReference type="PRINTS" id="PR00722">
    <property type="entry name" value="CHYMOTRYPSIN"/>
</dbReference>
<accession>A0A7W7WKS4</accession>
<keyword evidence="2" id="KW-0732">Signal</keyword>
<feature type="region of interest" description="Disordered" evidence="4">
    <location>
        <begin position="735"/>
        <end position="754"/>
    </location>
</feature>
<dbReference type="SUPFAM" id="SSF50494">
    <property type="entry name" value="Trypsin-like serine proteases"/>
    <property type="match status" value="1"/>
</dbReference>
<feature type="domain" description="Peptidase S1" evidence="5">
    <location>
        <begin position="120"/>
        <end position="346"/>
    </location>
</feature>
<evidence type="ECO:0000313" key="6">
    <source>
        <dbReference type="EMBL" id="MBB4950701.1"/>
    </source>
</evidence>
<dbReference type="Gene3D" id="2.40.10.10">
    <property type="entry name" value="Trypsin-like serine proteases"/>
    <property type="match status" value="1"/>
</dbReference>
<dbReference type="InterPro" id="IPR001314">
    <property type="entry name" value="Peptidase_S1A"/>
</dbReference>
<dbReference type="PROSITE" id="PS50240">
    <property type="entry name" value="TRYPSIN_DOM"/>
    <property type="match status" value="1"/>
</dbReference>
<dbReference type="Gene3D" id="2.40.128.340">
    <property type="match status" value="2"/>
</dbReference>
<dbReference type="PANTHER" id="PTHR24276">
    <property type="entry name" value="POLYSERASE-RELATED"/>
    <property type="match status" value="1"/>
</dbReference>
<dbReference type="RefSeq" id="WP_184922111.1">
    <property type="nucleotide sequence ID" value="NZ_JACHJR010000001.1"/>
</dbReference>
<dbReference type="InterPro" id="IPR043504">
    <property type="entry name" value="Peptidase_S1_PA_chymotrypsin"/>
</dbReference>
<dbReference type="Pfam" id="PF13517">
    <property type="entry name" value="FG-GAP_3"/>
    <property type="match status" value="1"/>
</dbReference>
<evidence type="ECO:0000256" key="3">
    <source>
        <dbReference type="ARBA" id="ARBA00023157"/>
    </source>
</evidence>
<dbReference type="EMBL" id="JACHJR010000001">
    <property type="protein sequence ID" value="MBB4950701.1"/>
    <property type="molecule type" value="Genomic_DNA"/>
</dbReference>
<dbReference type="InterPro" id="IPR050430">
    <property type="entry name" value="Peptidase_S1"/>
</dbReference>
<evidence type="ECO:0000256" key="4">
    <source>
        <dbReference type="SAM" id="MobiDB-lite"/>
    </source>
</evidence>
<evidence type="ECO:0000256" key="1">
    <source>
        <dbReference type="ARBA" id="ARBA00007664"/>
    </source>
</evidence>
<dbReference type="InterPro" id="IPR001254">
    <property type="entry name" value="Trypsin_dom"/>
</dbReference>
<comment type="caution">
    <text evidence="6">The sequence shown here is derived from an EMBL/GenBank/DDBJ whole genome shotgun (WGS) entry which is preliminary data.</text>
</comment>
<proteinExistence type="inferred from homology"/>
<gene>
    <name evidence="6" type="ORF">F4556_006236</name>
</gene>
<keyword evidence="3" id="KW-1015">Disulfide bond</keyword>
<dbReference type="Pfam" id="PF14200">
    <property type="entry name" value="RicinB_lectin_2"/>
    <property type="match status" value="1"/>
</dbReference>